<organism evidence="2 3">
    <name type="scientific">Streptomyces luomodiensis</name>
    <dbReference type="NCBI Taxonomy" id="3026192"/>
    <lineage>
        <taxon>Bacteria</taxon>
        <taxon>Bacillati</taxon>
        <taxon>Actinomycetota</taxon>
        <taxon>Actinomycetes</taxon>
        <taxon>Kitasatosporales</taxon>
        <taxon>Streptomycetaceae</taxon>
        <taxon>Streptomyces</taxon>
    </lineage>
</organism>
<dbReference type="Proteomes" id="UP001305606">
    <property type="component" value="Chromosome"/>
</dbReference>
<feature type="transmembrane region" description="Helical" evidence="1">
    <location>
        <begin position="140"/>
        <end position="165"/>
    </location>
</feature>
<feature type="transmembrane region" description="Helical" evidence="1">
    <location>
        <begin position="280"/>
        <end position="304"/>
    </location>
</feature>
<reference evidence="2 3" key="1">
    <citation type="submission" date="2023-02" db="EMBL/GenBank/DDBJ databases">
        <title>Streptomyces sp. SCA4-21 with antifungal activity against Fusarium oxysporum f. sp. cubense, Streptomyces sp. SCA2-17 with antifungal activity against Fusarium oxysporum f. sp. cubense.</title>
        <authorList>
            <person name="Qi D."/>
        </authorList>
    </citation>
    <scope>NUCLEOTIDE SEQUENCE [LARGE SCALE GENOMIC DNA]</scope>
    <source>
        <strain evidence="2 3">SCA4-21</strain>
    </source>
</reference>
<gene>
    <name evidence="2" type="ORF">PS467_19280</name>
</gene>
<proteinExistence type="predicted"/>
<keyword evidence="1" id="KW-1133">Transmembrane helix</keyword>
<feature type="transmembrane region" description="Helical" evidence="1">
    <location>
        <begin position="28"/>
        <end position="48"/>
    </location>
</feature>
<feature type="transmembrane region" description="Helical" evidence="1">
    <location>
        <begin position="237"/>
        <end position="259"/>
    </location>
</feature>
<dbReference type="EMBL" id="CP117522">
    <property type="protein sequence ID" value="WNE97319.1"/>
    <property type="molecule type" value="Genomic_DNA"/>
</dbReference>
<feature type="transmembrane region" description="Helical" evidence="1">
    <location>
        <begin position="74"/>
        <end position="93"/>
    </location>
</feature>
<sequence>MTQVANRDRERPKVTRAARFRSRWPDRIGYVAAAALFLYGLANVYWALGGDGFPFGAEDANPEYSAFEDTPANTLAPVLAALLLPASAVALLMALPGRRRVPRNVLLGCTWCFVAVTLAAFADFRLLGNLAYAVMLQIGAINWTVVNQFFLVVSAGLMAATALAYQRRLRNACGNCGRTDGGPDWTSPAEAARWGRKAVRIAVIIPFVYASTRWAWALGIPLGISDKLWEEGKEDHLWYWGAGLATLGALGALLTLGLVQRWGEIFPRWMLGLRGKRVPPLLAIIPASLVSLLITIAGVMYIRLEIQGKFDNQSEDWGTTVPEMFWPLWGAALATATLAYHLRRRGRCKRCGRL</sequence>
<feature type="transmembrane region" description="Helical" evidence="1">
    <location>
        <begin position="198"/>
        <end position="217"/>
    </location>
</feature>
<feature type="transmembrane region" description="Helical" evidence="1">
    <location>
        <begin position="105"/>
        <end position="128"/>
    </location>
</feature>
<keyword evidence="1" id="KW-0812">Transmembrane</keyword>
<evidence type="ECO:0000313" key="3">
    <source>
        <dbReference type="Proteomes" id="UP001305606"/>
    </source>
</evidence>
<protein>
    <submittedName>
        <fullName evidence="2">Uncharacterized protein</fullName>
    </submittedName>
</protein>
<dbReference type="RefSeq" id="WP_311036335.1">
    <property type="nucleotide sequence ID" value="NZ_CP117522.1"/>
</dbReference>
<keyword evidence="1" id="KW-0472">Membrane</keyword>
<name>A0ABY9UZT5_9ACTN</name>
<feature type="transmembrane region" description="Helical" evidence="1">
    <location>
        <begin position="324"/>
        <end position="342"/>
    </location>
</feature>
<keyword evidence="3" id="KW-1185">Reference proteome</keyword>
<evidence type="ECO:0000313" key="2">
    <source>
        <dbReference type="EMBL" id="WNE97319.1"/>
    </source>
</evidence>
<evidence type="ECO:0000256" key="1">
    <source>
        <dbReference type="SAM" id="Phobius"/>
    </source>
</evidence>
<accession>A0ABY9UZT5</accession>